<dbReference type="InterPro" id="IPR011009">
    <property type="entry name" value="Kinase-like_dom_sf"/>
</dbReference>
<organism evidence="2 3">
    <name type="scientific">Aureobasidium pullulans</name>
    <name type="common">Black yeast</name>
    <name type="synonym">Pullularia pullulans</name>
    <dbReference type="NCBI Taxonomy" id="5580"/>
    <lineage>
        <taxon>Eukaryota</taxon>
        <taxon>Fungi</taxon>
        <taxon>Dikarya</taxon>
        <taxon>Ascomycota</taxon>
        <taxon>Pezizomycotina</taxon>
        <taxon>Dothideomycetes</taxon>
        <taxon>Dothideomycetidae</taxon>
        <taxon>Dothideales</taxon>
        <taxon>Saccotheciaceae</taxon>
        <taxon>Aureobasidium</taxon>
    </lineage>
</organism>
<accession>A0ABR0TVC3</accession>
<dbReference type="SUPFAM" id="SSF56112">
    <property type="entry name" value="Protein kinase-like (PK-like)"/>
    <property type="match status" value="1"/>
</dbReference>
<name>A0ABR0TVC3_AURPU</name>
<evidence type="ECO:0000313" key="2">
    <source>
        <dbReference type="EMBL" id="KAK6008169.1"/>
    </source>
</evidence>
<reference evidence="2 3" key="1">
    <citation type="submission" date="2023-11" db="EMBL/GenBank/DDBJ databases">
        <title>Draft genome sequence and annotation of the polyextremotolerant black yeast-like fungus Aureobasidium pullulans NRRL 62042.</title>
        <authorList>
            <person name="Dielentheis-Frenken M.R.E."/>
            <person name="Wibberg D."/>
            <person name="Blank L.M."/>
            <person name="Tiso T."/>
        </authorList>
    </citation>
    <scope>NUCLEOTIDE SEQUENCE [LARGE SCALE GENOMIC DNA]</scope>
    <source>
        <strain evidence="2 3">NRRL 62042</strain>
    </source>
</reference>
<evidence type="ECO:0000256" key="1">
    <source>
        <dbReference type="SAM" id="MobiDB-lite"/>
    </source>
</evidence>
<dbReference type="Proteomes" id="UP001341245">
    <property type="component" value="Unassembled WGS sequence"/>
</dbReference>
<feature type="region of interest" description="Disordered" evidence="1">
    <location>
        <begin position="294"/>
        <end position="319"/>
    </location>
</feature>
<protein>
    <recommendedName>
        <fullName evidence="4">Protein kinase domain-containing protein</fullName>
    </recommendedName>
</protein>
<keyword evidence="3" id="KW-1185">Reference proteome</keyword>
<feature type="compositionally biased region" description="Acidic residues" evidence="1">
    <location>
        <begin position="301"/>
        <end position="318"/>
    </location>
</feature>
<proteinExistence type="predicted"/>
<sequence length="480" mass="54777">MNVSSVSVSSAPSASHQSARVKIIQLSGPIKIIVPFEDCSNNVKHDGLKNTTDAPDHSASVCANGKTMNEQSNTSLVDKNYGGHCDDNTHKTLASDSEVVNPDFPISKDDTEVKKFDCNNPDDTVSPFCPYRPGNEILLKTSEEGTAIKAIIVKCFPATLSCCMVIRFVEPAIFNNTSQCVLKLYDRRFSTQHRNDWEASPWNPELEKNYRDFVNCGDAEEFFSYWDAEKDRNRNWSAAHVDNLDRWSVAKRETYLQWDSTHIYETEKKAYEHMTKLQGEDVPRLFGEVILDQPAPQDHTDADEAGDDEAESDDDDGDIDPHIVNIPGILIEYIDGFHLTNLHENLSQDCWQTIVDTAIEKLHHIQECGILNRDVNIRSFMVNPLNHKVVMIDFGIVLFREDCENDKEWERLQAYQDEEGAVGLVMQSYLANSGADKTTYKPSEYFWRLKYRYRGMEGEREGGTEEEEEFVQAHKDFVFR</sequence>
<evidence type="ECO:0008006" key="4">
    <source>
        <dbReference type="Google" id="ProtNLM"/>
    </source>
</evidence>
<gene>
    <name evidence="2" type="ORF">QM012_000072</name>
</gene>
<evidence type="ECO:0000313" key="3">
    <source>
        <dbReference type="Proteomes" id="UP001341245"/>
    </source>
</evidence>
<comment type="caution">
    <text evidence="2">The sequence shown here is derived from an EMBL/GenBank/DDBJ whole genome shotgun (WGS) entry which is preliminary data.</text>
</comment>
<dbReference type="EMBL" id="JASGXD010000001">
    <property type="protein sequence ID" value="KAK6008169.1"/>
    <property type="molecule type" value="Genomic_DNA"/>
</dbReference>